<evidence type="ECO:0000313" key="5">
    <source>
        <dbReference type="EMBL" id="CAF4013017.1"/>
    </source>
</evidence>
<name>A0A814U925_9BILA</name>
<evidence type="ECO:0000313" key="6">
    <source>
        <dbReference type="Proteomes" id="UP000663829"/>
    </source>
</evidence>
<organism evidence="2 6">
    <name type="scientific">Didymodactylos carnosus</name>
    <dbReference type="NCBI Taxonomy" id="1234261"/>
    <lineage>
        <taxon>Eukaryota</taxon>
        <taxon>Metazoa</taxon>
        <taxon>Spiralia</taxon>
        <taxon>Gnathifera</taxon>
        <taxon>Rotifera</taxon>
        <taxon>Eurotatoria</taxon>
        <taxon>Bdelloidea</taxon>
        <taxon>Philodinida</taxon>
        <taxon>Philodinidae</taxon>
        <taxon>Didymodactylos</taxon>
    </lineage>
</organism>
<feature type="compositionally biased region" description="Polar residues" evidence="1">
    <location>
        <begin position="154"/>
        <end position="166"/>
    </location>
</feature>
<feature type="compositionally biased region" description="Low complexity" evidence="1">
    <location>
        <begin position="121"/>
        <end position="133"/>
    </location>
</feature>
<protein>
    <submittedName>
        <fullName evidence="2">Uncharacterized protein</fullName>
    </submittedName>
</protein>
<dbReference type="EMBL" id="CAJNOQ010007596">
    <property type="protein sequence ID" value="CAF1173373.1"/>
    <property type="molecule type" value="Genomic_DNA"/>
</dbReference>
<dbReference type="Proteomes" id="UP000663829">
    <property type="component" value="Unassembled WGS sequence"/>
</dbReference>
<feature type="region of interest" description="Disordered" evidence="1">
    <location>
        <begin position="109"/>
        <end position="166"/>
    </location>
</feature>
<dbReference type="Proteomes" id="UP000682733">
    <property type="component" value="Unassembled WGS sequence"/>
</dbReference>
<dbReference type="AlphaFoldDB" id="A0A814U925"/>
<dbReference type="Proteomes" id="UP000681722">
    <property type="component" value="Unassembled WGS sequence"/>
</dbReference>
<evidence type="ECO:0000313" key="3">
    <source>
        <dbReference type="EMBL" id="CAF1203172.1"/>
    </source>
</evidence>
<comment type="caution">
    <text evidence="2">The sequence shown here is derived from an EMBL/GenBank/DDBJ whole genome shotgun (WGS) entry which is preliminary data.</text>
</comment>
<sequence length="211" mass="23959">MRVSLFSIADESPVDSGSEDSWGYPKHKTNINNVYKPISLLLTSTMYRRGFYVNIKENEVDDLPIVQTPMIKQALSTLSVNLNENGNAVERSSRQRTFTKRYDDYFPDRTPSTSALSPERSASSLTMNSSESSLPRKTRQVLTTSKKRKRQKITESPNKLSKSENLSTARIVDHHYRSPTYSITNAVSSDERFLAYWLEPTSLITEDAGFC</sequence>
<dbReference type="Proteomes" id="UP000677228">
    <property type="component" value="Unassembled WGS sequence"/>
</dbReference>
<reference evidence="2" key="1">
    <citation type="submission" date="2021-02" db="EMBL/GenBank/DDBJ databases">
        <authorList>
            <person name="Nowell W R."/>
        </authorList>
    </citation>
    <scope>NUCLEOTIDE SEQUENCE</scope>
</reference>
<evidence type="ECO:0000313" key="4">
    <source>
        <dbReference type="EMBL" id="CAF3937235.1"/>
    </source>
</evidence>
<proteinExistence type="predicted"/>
<keyword evidence="6" id="KW-1185">Reference proteome</keyword>
<feature type="region of interest" description="Disordered" evidence="1">
    <location>
        <begin position="1"/>
        <end position="21"/>
    </location>
</feature>
<accession>A0A814U925</accession>
<dbReference type="EMBL" id="CAJNOK010014362">
    <property type="protein sequence ID" value="CAF1203172.1"/>
    <property type="molecule type" value="Genomic_DNA"/>
</dbReference>
<dbReference type="EMBL" id="CAJOBC010007595">
    <property type="protein sequence ID" value="CAF3937235.1"/>
    <property type="molecule type" value="Genomic_DNA"/>
</dbReference>
<evidence type="ECO:0000313" key="2">
    <source>
        <dbReference type="EMBL" id="CAF1173373.1"/>
    </source>
</evidence>
<dbReference type="EMBL" id="CAJOBA010035899">
    <property type="protein sequence ID" value="CAF4013017.1"/>
    <property type="molecule type" value="Genomic_DNA"/>
</dbReference>
<evidence type="ECO:0000256" key="1">
    <source>
        <dbReference type="SAM" id="MobiDB-lite"/>
    </source>
</evidence>
<gene>
    <name evidence="2" type="ORF">GPM918_LOCUS22305</name>
    <name evidence="3" type="ORF">OVA965_LOCUS24086</name>
    <name evidence="4" type="ORF">SRO942_LOCUS22302</name>
    <name evidence="5" type="ORF">TMI583_LOCUS24813</name>
</gene>